<proteinExistence type="predicted"/>
<accession>A0A5C3MAQ2</accession>
<sequence length="584" mass="62896">MNVHTLISVDVCGSVTGVWMSLALRSRDSPINRRAPVSTWFPSLLAPVYIDDRSLLSSCVNYRVKSYSQLSQINLEMPPKRKAEDTLASVRPAPMKFQQYNPRKAIKAYEVKEATNMAAPPQVPSAVATSASVAPVVNSPATGRKQAVVVTSAITSIAAASASTANASNKEGGKRTNATDVNGAEGALHPITNESGAISKRSVKGKVKAVDIPPLISTAEGGQANATIKRQRQTASTKPPTEKKSRGTKGQWKGKGKAVDAIPQSMSMAGGANSTAATPSRPPTRPQLGTFIQTSIPFLIQFHGMVIVPEPDLRNRSMALLKGALVPNPMGDGSYFLGIQDGLYTLVIKSEHRGNQLYIWGFTGMRSDIIQVWMHCWNRRRHPIPASAVQDAAPAVHNTVQAFDSHHNFLHQPQVEPDVCDGGLNHGLQVQSSETELQGEPFVALPVGGNSNEEWNMTNASYTDHYYTYHHGTFETPQQGVACNYSNSQAWTADDGVYTTDNPSQYIYGAQVHWQAPAGAPVLEWPNDGPVDPPALVDHELHTVVESWVAQPTNVLGNTSTSDGIAYDTPVAHYVDGFPGTGYT</sequence>
<organism evidence="2 3">
    <name type="scientific">Crucibulum laeve</name>
    <dbReference type="NCBI Taxonomy" id="68775"/>
    <lineage>
        <taxon>Eukaryota</taxon>
        <taxon>Fungi</taxon>
        <taxon>Dikarya</taxon>
        <taxon>Basidiomycota</taxon>
        <taxon>Agaricomycotina</taxon>
        <taxon>Agaricomycetes</taxon>
        <taxon>Agaricomycetidae</taxon>
        <taxon>Agaricales</taxon>
        <taxon>Agaricineae</taxon>
        <taxon>Nidulariaceae</taxon>
        <taxon>Crucibulum</taxon>
    </lineage>
</organism>
<name>A0A5C3MAQ2_9AGAR</name>
<evidence type="ECO:0000313" key="2">
    <source>
        <dbReference type="EMBL" id="TFK42320.1"/>
    </source>
</evidence>
<reference evidence="2 3" key="1">
    <citation type="journal article" date="2019" name="Nat. Ecol. Evol.">
        <title>Megaphylogeny resolves global patterns of mushroom evolution.</title>
        <authorList>
            <person name="Varga T."/>
            <person name="Krizsan K."/>
            <person name="Foldi C."/>
            <person name="Dima B."/>
            <person name="Sanchez-Garcia M."/>
            <person name="Sanchez-Ramirez S."/>
            <person name="Szollosi G.J."/>
            <person name="Szarkandi J.G."/>
            <person name="Papp V."/>
            <person name="Albert L."/>
            <person name="Andreopoulos W."/>
            <person name="Angelini C."/>
            <person name="Antonin V."/>
            <person name="Barry K.W."/>
            <person name="Bougher N.L."/>
            <person name="Buchanan P."/>
            <person name="Buyck B."/>
            <person name="Bense V."/>
            <person name="Catcheside P."/>
            <person name="Chovatia M."/>
            <person name="Cooper J."/>
            <person name="Damon W."/>
            <person name="Desjardin D."/>
            <person name="Finy P."/>
            <person name="Geml J."/>
            <person name="Haridas S."/>
            <person name="Hughes K."/>
            <person name="Justo A."/>
            <person name="Karasinski D."/>
            <person name="Kautmanova I."/>
            <person name="Kiss B."/>
            <person name="Kocsube S."/>
            <person name="Kotiranta H."/>
            <person name="LaButti K.M."/>
            <person name="Lechner B.E."/>
            <person name="Liimatainen K."/>
            <person name="Lipzen A."/>
            <person name="Lukacs Z."/>
            <person name="Mihaltcheva S."/>
            <person name="Morgado L.N."/>
            <person name="Niskanen T."/>
            <person name="Noordeloos M.E."/>
            <person name="Ohm R.A."/>
            <person name="Ortiz-Santana B."/>
            <person name="Ovrebo C."/>
            <person name="Racz N."/>
            <person name="Riley R."/>
            <person name="Savchenko A."/>
            <person name="Shiryaev A."/>
            <person name="Soop K."/>
            <person name="Spirin V."/>
            <person name="Szebenyi C."/>
            <person name="Tomsovsky M."/>
            <person name="Tulloss R.E."/>
            <person name="Uehling J."/>
            <person name="Grigoriev I.V."/>
            <person name="Vagvolgyi C."/>
            <person name="Papp T."/>
            <person name="Martin F.M."/>
            <person name="Miettinen O."/>
            <person name="Hibbett D.S."/>
            <person name="Nagy L.G."/>
        </authorList>
    </citation>
    <scope>NUCLEOTIDE SEQUENCE [LARGE SCALE GENOMIC DNA]</scope>
    <source>
        <strain evidence="2 3">CBS 166.37</strain>
    </source>
</reference>
<feature type="region of interest" description="Disordered" evidence="1">
    <location>
        <begin position="160"/>
        <end position="200"/>
    </location>
</feature>
<keyword evidence="3" id="KW-1185">Reference proteome</keyword>
<protein>
    <submittedName>
        <fullName evidence="2">Uncharacterized protein</fullName>
    </submittedName>
</protein>
<dbReference type="Proteomes" id="UP000308652">
    <property type="component" value="Unassembled WGS sequence"/>
</dbReference>
<feature type="region of interest" description="Disordered" evidence="1">
    <location>
        <begin position="221"/>
        <end position="287"/>
    </location>
</feature>
<feature type="compositionally biased region" description="Low complexity" evidence="1">
    <location>
        <begin position="160"/>
        <end position="169"/>
    </location>
</feature>
<evidence type="ECO:0000313" key="3">
    <source>
        <dbReference type="Proteomes" id="UP000308652"/>
    </source>
</evidence>
<dbReference type="AlphaFoldDB" id="A0A5C3MAQ2"/>
<dbReference type="EMBL" id="ML213592">
    <property type="protein sequence ID" value="TFK42320.1"/>
    <property type="molecule type" value="Genomic_DNA"/>
</dbReference>
<feature type="compositionally biased region" description="Polar residues" evidence="1">
    <location>
        <begin position="224"/>
        <end position="239"/>
    </location>
</feature>
<evidence type="ECO:0000256" key="1">
    <source>
        <dbReference type="SAM" id="MobiDB-lite"/>
    </source>
</evidence>
<gene>
    <name evidence="2" type="ORF">BDQ12DRAFT_270032</name>
</gene>